<feature type="transmembrane region" description="Helical" evidence="2">
    <location>
        <begin position="207"/>
        <end position="228"/>
    </location>
</feature>
<name>A0AAD5Y6J7_9FUNG</name>
<feature type="transmembrane region" description="Helical" evidence="2">
    <location>
        <begin position="12"/>
        <end position="31"/>
    </location>
</feature>
<evidence type="ECO:0000313" key="4">
    <source>
        <dbReference type="Proteomes" id="UP001210925"/>
    </source>
</evidence>
<feature type="transmembrane region" description="Helical" evidence="2">
    <location>
        <begin position="43"/>
        <end position="65"/>
    </location>
</feature>
<evidence type="ECO:0000313" key="3">
    <source>
        <dbReference type="EMBL" id="KAJ3254494.1"/>
    </source>
</evidence>
<dbReference type="Proteomes" id="UP001210925">
    <property type="component" value="Unassembled WGS sequence"/>
</dbReference>
<dbReference type="AlphaFoldDB" id="A0AAD5Y6J7"/>
<keyword evidence="2" id="KW-0472">Membrane</keyword>
<keyword evidence="4" id="KW-1185">Reference proteome</keyword>
<accession>A0AAD5Y6J7</accession>
<feature type="transmembrane region" description="Helical" evidence="2">
    <location>
        <begin position="77"/>
        <end position="102"/>
    </location>
</feature>
<reference evidence="3" key="1">
    <citation type="submission" date="2020-05" db="EMBL/GenBank/DDBJ databases">
        <title>Phylogenomic resolution of chytrid fungi.</title>
        <authorList>
            <person name="Stajich J.E."/>
            <person name="Amses K."/>
            <person name="Simmons R."/>
            <person name="Seto K."/>
            <person name="Myers J."/>
            <person name="Bonds A."/>
            <person name="Quandt C.A."/>
            <person name="Barry K."/>
            <person name="Liu P."/>
            <person name="Grigoriev I."/>
            <person name="Longcore J.E."/>
            <person name="James T.Y."/>
        </authorList>
    </citation>
    <scope>NUCLEOTIDE SEQUENCE</scope>
    <source>
        <strain evidence="3">PLAUS21</strain>
    </source>
</reference>
<sequence length="420" mass="47528">MPGRQDNAYVTPAAVILGMAVHELVGALYLLVSKYRTASATPIWLVAAITFVFLLCFIAAQITVLDFITTPYPAPTWYFGVLILLNYLFNLCCTFGVGIMLLMRLRAFYRGNSVFQVAVFISLFVFSFKTLGDAYGIVNAKDIFNLEFLNYYDDPVYKSIPGFMAIGHTAEAIFEGFGSFSFFFALGEPGKSRKHTFYDLMVNRDGIRLALIIASNLVIAIFAIYNAINDFTYVTHTFICKFKLMTDLPSFTYAIQLYTFLKTSYVTAVDIIESQLNESKNSRKDSNRASIPRKSILRKPISQMGLQNTSQEELIQPTPPRTYNAQPVTSYISQQDDYVDYENNERQKEFVSLQRDSLYRAQQSARESVFVVRDSQDFSSMARDSPAFKRAQETTTKENVVSPTTLLSDFIDTVPSPAYF</sequence>
<organism evidence="3 4">
    <name type="scientific">Boothiomyces macroporosus</name>
    <dbReference type="NCBI Taxonomy" id="261099"/>
    <lineage>
        <taxon>Eukaryota</taxon>
        <taxon>Fungi</taxon>
        <taxon>Fungi incertae sedis</taxon>
        <taxon>Chytridiomycota</taxon>
        <taxon>Chytridiomycota incertae sedis</taxon>
        <taxon>Chytridiomycetes</taxon>
        <taxon>Rhizophydiales</taxon>
        <taxon>Terramycetaceae</taxon>
        <taxon>Boothiomyces</taxon>
    </lineage>
</organism>
<dbReference type="EMBL" id="JADGKB010000084">
    <property type="protein sequence ID" value="KAJ3254494.1"/>
    <property type="molecule type" value="Genomic_DNA"/>
</dbReference>
<protein>
    <submittedName>
        <fullName evidence="3">Uncharacterized protein</fullName>
    </submittedName>
</protein>
<comment type="caution">
    <text evidence="3">The sequence shown here is derived from an EMBL/GenBank/DDBJ whole genome shotgun (WGS) entry which is preliminary data.</text>
</comment>
<feature type="transmembrane region" description="Helical" evidence="2">
    <location>
        <begin position="114"/>
        <end position="140"/>
    </location>
</feature>
<feature type="transmembrane region" description="Helical" evidence="2">
    <location>
        <begin position="160"/>
        <end position="186"/>
    </location>
</feature>
<feature type="region of interest" description="Disordered" evidence="1">
    <location>
        <begin position="305"/>
        <end position="326"/>
    </location>
</feature>
<evidence type="ECO:0000256" key="1">
    <source>
        <dbReference type="SAM" id="MobiDB-lite"/>
    </source>
</evidence>
<keyword evidence="2" id="KW-0812">Transmembrane</keyword>
<proteinExistence type="predicted"/>
<evidence type="ECO:0000256" key="2">
    <source>
        <dbReference type="SAM" id="Phobius"/>
    </source>
</evidence>
<gene>
    <name evidence="3" type="ORF">HK103_007130</name>
</gene>
<keyword evidence="2" id="KW-1133">Transmembrane helix</keyword>